<proteinExistence type="predicted"/>
<evidence type="ECO:0000313" key="3">
    <source>
        <dbReference type="Proteomes" id="UP001174936"/>
    </source>
</evidence>
<dbReference type="Proteomes" id="UP001174936">
    <property type="component" value="Unassembled WGS sequence"/>
</dbReference>
<evidence type="ECO:0000256" key="1">
    <source>
        <dbReference type="SAM" id="MobiDB-lite"/>
    </source>
</evidence>
<dbReference type="EMBL" id="JAULSV010000001">
    <property type="protein sequence ID" value="KAK0656589.1"/>
    <property type="molecule type" value="Genomic_DNA"/>
</dbReference>
<feature type="compositionally biased region" description="Polar residues" evidence="1">
    <location>
        <begin position="126"/>
        <end position="141"/>
    </location>
</feature>
<gene>
    <name evidence="2" type="ORF">B0T16DRAFT_41279</name>
</gene>
<feature type="region of interest" description="Disordered" evidence="1">
    <location>
        <begin position="32"/>
        <end position="56"/>
    </location>
</feature>
<feature type="region of interest" description="Disordered" evidence="1">
    <location>
        <begin position="86"/>
        <end position="157"/>
    </location>
</feature>
<comment type="caution">
    <text evidence="2">The sequence shown here is derived from an EMBL/GenBank/DDBJ whole genome shotgun (WGS) entry which is preliminary data.</text>
</comment>
<organism evidence="2 3">
    <name type="scientific">Cercophora newfieldiana</name>
    <dbReference type="NCBI Taxonomy" id="92897"/>
    <lineage>
        <taxon>Eukaryota</taxon>
        <taxon>Fungi</taxon>
        <taxon>Dikarya</taxon>
        <taxon>Ascomycota</taxon>
        <taxon>Pezizomycotina</taxon>
        <taxon>Sordariomycetes</taxon>
        <taxon>Sordariomycetidae</taxon>
        <taxon>Sordariales</taxon>
        <taxon>Lasiosphaeriaceae</taxon>
        <taxon>Cercophora</taxon>
    </lineage>
</organism>
<name>A0AA39YQ32_9PEZI</name>
<sequence>MSTFVRPDGEYLFAHPVVPRLMAAVRDIRIRPPSADQVGPNGKSAPFSGLGTNPQTGLEAEHTLLYRNRQTDALCPNRLTTHHSPLTIARWPSPARRTCPSTHDPCPSLSWRGNPQSPLPALSPFLISQPSRTSNAHSAAIQSPWHPSKSPPALPTS</sequence>
<protein>
    <submittedName>
        <fullName evidence="2">Uncharacterized protein</fullName>
    </submittedName>
</protein>
<keyword evidence="3" id="KW-1185">Reference proteome</keyword>
<evidence type="ECO:0000313" key="2">
    <source>
        <dbReference type="EMBL" id="KAK0656589.1"/>
    </source>
</evidence>
<accession>A0AA39YQ32</accession>
<dbReference type="AlphaFoldDB" id="A0AA39YQ32"/>
<reference evidence="2" key="1">
    <citation type="submission" date="2023-06" db="EMBL/GenBank/DDBJ databases">
        <title>Genome-scale phylogeny and comparative genomics of the fungal order Sordariales.</title>
        <authorList>
            <consortium name="Lawrence Berkeley National Laboratory"/>
            <person name="Hensen N."/>
            <person name="Bonometti L."/>
            <person name="Westerberg I."/>
            <person name="Brannstrom I.O."/>
            <person name="Guillou S."/>
            <person name="Cros-Aarteil S."/>
            <person name="Calhoun S."/>
            <person name="Haridas S."/>
            <person name="Kuo A."/>
            <person name="Mondo S."/>
            <person name="Pangilinan J."/>
            <person name="Riley R."/>
            <person name="Labutti K."/>
            <person name="Andreopoulos B."/>
            <person name="Lipzen A."/>
            <person name="Chen C."/>
            <person name="Yanf M."/>
            <person name="Daum C."/>
            <person name="Ng V."/>
            <person name="Clum A."/>
            <person name="Steindorff A."/>
            <person name="Ohm R."/>
            <person name="Martin F."/>
            <person name="Silar P."/>
            <person name="Natvig D."/>
            <person name="Lalanne C."/>
            <person name="Gautier V."/>
            <person name="Ament-Velasquez S.L."/>
            <person name="Kruys A."/>
            <person name="Hutchinson M.I."/>
            <person name="Powell A.J."/>
            <person name="Barry K."/>
            <person name="Miller A.N."/>
            <person name="Grigoriev I.V."/>
            <person name="Debuchy R."/>
            <person name="Gladieux P."/>
            <person name="Thoren M.H."/>
            <person name="Johannesson H."/>
        </authorList>
    </citation>
    <scope>NUCLEOTIDE SEQUENCE</scope>
    <source>
        <strain evidence="2">SMH2532-1</strain>
    </source>
</reference>